<keyword evidence="2" id="KW-1185">Reference proteome</keyword>
<accession>A0ACB8Q3L2</accession>
<gene>
    <name evidence="1" type="ORF">K488DRAFT_67000</name>
</gene>
<sequence length="107" mass="12744">AGHICIFLPKYHCEINFIEYFWGSVKWYLREHCDYTFDTLRKNIKIALCSVSVELIRKWEHHAWCFIKAYSEGLEAKAAQKQVKEFSSQHYVSHRRIPEHVAQALDT</sequence>
<reference evidence="1" key="2">
    <citation type="journal article" date="2022" name="New Phytol.">
        <title>Evolutionary transition to the ectomycorrhizal habit in the genomes of a hyperdiverse lineage of mushroom-forming fungi.</title>
        <authorList>
            <person name="Looney B."/>
            <person name="Miyauchi S."/>
            <person name="Morin E."/>
            <person name="Drula E."/>
            <person name="Courty P.E."/>
            <person name="Kohler A."/>
            <person name="Kuo A."/>
            <person name="LaButti K."/>
            <person name="Pangilinan J."/>
            <person name="Lipzen A."/>
            <person name="Riley R."/>
            <person name="Andreopoulos W."/>
            <person name="He G."/>
            <person name="Johnson J."/>
            <person name="Nolan M."/>
            <person name="Tritt A."/>
            <person name="Barry K.W."/>
            <person name="Grigoriev I.V."/>
            <person name="Nagy L.G."/>
            <person name="Hibbett D."/>
            <person name="Henrissat B."/>
            <person name="Matheny P.B."/>
            <person name="Labbe J."/>
            <person name="Martin F.M."/>
        </authorList>
    </citation>
    <scope>NUCLEOTIDE SEQUENCE</scope>
    <source>
        <strain evidence="1">EC-137</strain>
    </source>
</reference>
<organism evidence="1 2">
    <name type="scientific">Vararia minispora EC-137</name>
    <dbReference type="NCBI Taxonomy" id="1314806"/>
    <lineage>
        <taxon>Eukaryota</taxon>
        <taxon>Fungi</taxon>
        <taxon>Dikarya</taxon>
        <taxon>Basidiomycota</taxon>
        <taxon>Agaricomycotina</taxon>
        <taxon>Agaricomycetes</taxon>
        <taxon>Russulales</taxon>
        <taxon>Lachnocladiaceae</taxon>
        <taxon>Vararia</taxon>
    </lineage>
</organism>
<feature type="non-terminal residue" evidence="1">
    <location>
        <position position="1"/>
    </location>
</feature>
<dbReference type="Proteomes" id="UP000814128">
    <property type="component" value="Unassembled WGS sequence"/>
</dbReference>
<dbReference type="EMBL" id="MU274861">
    <property type="protein sequence ID" value="KAI0026306.1"/>
    <property type="molecule type" value="Genomic_DNA"/>
</dbReference>
<name>A0ACB8Q3L2_9AGAM</name>
<protein>
    <submittedName>
        <fullName evidence="1">Uncharacterized protein</fullName>
    </submittedName>
</protein>
<proteinExistence type="predicted"/>
<reference evidence="1" key="1">
    <citation type="submission" date="2021-02" db="EMBL/GenBank/DDBJ databases">
        <authorList>
            <consortium name="DOE Joint Genome Institute"/>
            <person name="Ahrendt S."/>
            <person name="Looney B.P."/>
            <person name="Miyauchi S."/>
            <person name="Morin E."/>
            <person name="Drula E."/>
            <person name="Courty P.E."/>
            <person name="Chicoki N."/>
            <person name="Fauchery L."/>
            <person name="Kohler A."/>
            <person name="Kuo A."/>
            <person name="Labutti K."/>
            <person name="Pangilinan J."/>
            <person name="Lipzen A."/>
            <person name="Riley R."/>
            <person name="Andreopoulos W."/>
            <person name="He G."/>
            <person name="Johnson J."/>
            <person name="Barry K.W."/>
            <person name="Grigoriev I.V."/>
            <person name="Nagy L."/>
            <person name="Hibbett D."/>
            <person name="Henrissat B."/>
            <person name="Matheny P.B."/>
            <person name="Labbe J."/>
            <person name="Martin F."/>
        </authorList>
    </citation>
    <scope>NUCLEOTIDE SEQUENCE</scope>
    <source>
        <strain evidence="1">EC-137</strain>
    </source>
</reference>
<evidence type="ECO:0000313" key="2">
    <source>
        <dbReference type="Proteomes" id="UP000814128"/>
    </source>
</evidence>
<comment type="caution">
    <text evidence="1">The sequence shown here is derived from an EMBL/GenBank/DDBJ whole genome shotgun (WGS) entry which is preliminary data.</text>
</comment>
<evidence type="ECO:0000313" key="1">
    <source>
        <dbReference type="EMBL" id="KAI0026306.1"/>
    </source>
</evidence>